<comment type="caution">
    <text evidence="2">The sequence shown here is derived from an EMBL/GenBank/DDBJ whole genome shotgun (WGS) entry which is preliminary data.</text>
</comment>
<reference evidence="2 3" key="1">
    <citation type="submission" date="2018-05" db="EMBL/GenBank/DDBJ databases">
        <title>Micromonospora atacamensis sp. nov., a novel actinobacteria isolated from high altitude Atacama Desert soil.</title>
        <authorList>
            <person name="Carro L."/>
            <person name="Golinska P."/>
            <person name="Klenk H.-P."/>
            <person name="Goodfellow M."/>
        </authorList>
    </citation>
    <scope>NUCLEOTIDE SEQUENCE [LARGE SCALE GENOMIC DNA]</scope>
    <source>
        <strain evidence="2 3">5R2A7</strain>
    </source>
</reference>
<feature type="transmembrane region" description="Helical" evidence="1">
    <location>
        <begin position="88"/>
        <end position="110"/>
    </location>
</feature>
<feature type="transmembrane region" description="Helical" evidence="1">
    <location>
        <begin position="116"/>
        <end position="137"/>
    </location>
</feature>
<name>A0A317DEL6_9ACTN</name>
<keyword evidence="3" id="KW-1185">Reference proteome</keyword>
<organism evidence="2 3">
    <name type="scientific">Micromonospora acroterricola</name>
    <dbReference type="NCBI Taxonomy" id="2202421"/>
    <lineage>
        <taxon>Bacteria</taxon>
        <taxon>Bacillati</taxon>
        <taxon>Actinomycetota</taxon>
        <taxon>Actinomycetes</taxon>
        <taxon>Micromonosporales</taxon>
        <taxon>Micromonosporaceae</taxon>
        <taxon>Micromonospora</taxon>
    </lineage>
</organism>
<evidence type="ECO:0000313" key="2">
    <source>
        <dbReference type="EMBL" id="PWR11145.1"/>
    </source>
</evidence>
<accession>A0A317DEL6</accession>
<evidence type="ECO:0000313" key="3">
    <source>
        <dbReference type="Proteomes" id="UP000245410"/>
    </source>
</evidence>
<keyword evidence="1" id="KW-0472">Membrane</keyword>
<keyword evidence="1" id="KW-0812">Transmembrane</keyword>
<evidence type="ECO:0000256" key="1">
    <source>
        <dbReference type="SAM" id="Phobius"/>
    </source>
</evidence>
<keyword evidence="1" id="KW-1133">Transmembrane helix</keyword>
<gene>
    <name evidence="2" type="ORF">DKT68_06780</name>
</gene>
<proteinExistence type="predicted"/>
<dbReference type="AlphaFoldDB" id="A0A317DEL6"/>
<sequence>MLRDAGFRDVGERHLDGFAVEGACGDGPEPFYVSYCGYPKKPGTIGRYVQALKRAGFEVEPDMKLEDVLVVQRQPAGLVLNAPRSGRALLSAAIVCAVLATVALLASWMGTGQVRLAGGIGSAVLGVLAAFLAGLWYRRELDERSRGEQAI</sequence>
<protein>
    <submittedName>
        <fullName evidence="2">Uncharacterized protein</fullName>
    </submittedName>
</protein>
<dbReference type="EMBL" id="QGKR01000141">
    <property type="protein sequence ID" value="PWR11145.1"/>
    <property type="molecule type" value="Genomic_DNA"/>
</dbReference>
<dbReference type="Proteomes" id="UP000245410">
    <property type="component" value="Unassembled WGS sequence"/>
</dbReference>